<evidence type="ECO:0000256" key="1">
    <source>
        <dbReference type="ARBA" id="ARBA00008490"/>
    </source>
</evidence>
<feature type="signal peptide" evidence="3">
    <location>
        <begin position="1"/>
        <end position="29"/>
    </location>
</feature>
<dbReference type="Proteomes" id="UP000254123">
    <property type="component" value="Unassembled WGS sequence"/>
</dbReference>
<name>A0A379LMH7_9GAMM</name>
<evidence type="ECO:0000313" key="5">
    <source>
        <dbReference type="Proteomes" id="UP000254123"/>
    </source>
</evidence>
<sequence length="225" mass="24561">MTDTIHKPLLNKLLTFAGIGLFSVSLAHADVTLKVDDNIKVTVLNGKQYNTSLFQPLQQTFVLQPGKHVITAKYDRLYDDLPGDNHDYLRSGNVTVTADLKDNQTYRLAMPGQPERYHEAQKYAKSPTLAVMQGSTVIAQASGAVEEGGLFSGLSSLFGSNDAQVENQKAIAAVNSSSSTSSTTAIAPLEATSNSAKADTLDNFMQLWLQATPDEREKIRQWIQK</sequence>
<dbReference type="AlphaFoldDB" id="A0A379LMH7"/>
<accession>A0A379LMH7</accession>
<evidence type="ECO:0000256" key="3">
    <source>
        <dbReference type="SAM" id="SignalP"/>
    </source>
</evidence>
<dbReference type="PANTHER" id="PTHR38108:SF1">
    <property type="entry name" value="UPF0319 PROTEIN YCCT"/>
    <property type="match status" value="1"/>
</dbReference>
<dbReference type="Pfam" id="PF09829">
    <property type="entry name" value="DUF2057"/>
    <property type="match status" value="1"/>
</dbReference>
<protein>
    <submittedName>
        <fullName evidence="4">Uncharacterized protein conserved in bacteria (DUF2057)</fullName>
    </submittedName>
</protein>
<evidence type="ECO:0000256" key="2">
    <source>
        <dbReference type="ARBA" id="ARBA00022729"/>
    </source>
</evidence>
<comment type="similarity">
    <text evidence="1">Belongs to the UPF0319 family.</text>
</comment>
<dbReference type="EMBL" id="UGVC01000001">
    <property type="protein sequence ID" value="SUD90982.1"/>
    <property type="molecule type" value="Genomic_DNA"/>
</dbReference>
<proteinExistence type="inferred from homology"/>
<keyword evidence="5" id="KW-1185">Reference proteome</keyword>
<feature type="chain" id="PRO_5016722513" evidence="3">
    <location>
        <begin position="30"/>
        <end position="225"/>
    </location>
</feature>
<dbReference type="InterPro" id="IPR018635">
    <property type="entry name" value="UPF0319"/>
</dbReference>
<reference evidence="4 5" key="1">
    <citation type="submission" date="2018-06" db="EMBL/GenBank/DDBJ databases">
        <authorList>
            <consortium name="Pathogen Informatics"/>
            <person name="Doyle S."/>
        </authorList>
    </citation>
    <scope>NUCLEOTIDE SEQUENCE [LARGE SCALE GENOMIC DNA]</scope>
    <source>
        <strain evidence="4 5">NCTC10526</strain>
    </source>
</reference>
<dbReference type="STRING" id="1123034.GCA_000685805_01006"/>
<organism evidence="4 5">
    <name type="scientific">Psychrobacter phenylpyruvicus</name>
    <dbReference type="NCBI Taxonomy" id="29432"/>
    <lineage>
        <taxon>Bacteria</taxon>
        <taxon>Pseudomonadati</taxon>
        <taxon>Pseudomonadota</taxon>
        <taxon>Gammaproteobacteria</taxon>
        <taxon>Moraxellales</taxon>
        <taxon>Moraxellaceae</taxon>
        <taxon>Psychrobacter</taxon>
    </lineage>
</organism>
<dbReference type="RefSeq" id="WP_037031701.1">
    <property type="nucleotide sequence ID" value="NZ_CAJHAQ010000001.1"/>
</dbReference>
<keyword evidence="2 3" id="KW-0732">Signal</keyword>
<evidence type="ECO:0000313" key="4">
    <source>
        <dbReference type="EMBL" id="SUD90982.1"/>
    </source>
</evidence>
<gene>
    <name evidence="4" type="ORF">NCTC10526_01329</name>
</gene>
<dbReference type="PANTHER" id="PTHR38108">
    <property type="entry name" value="UPF0319 PROTEIN YCCT"/>
    <property type="match status" value="1"/>
</dbReference>